<organism evidence="2">
    <name type="scientific">Treponema paraluiscuniculi</name>
    <dbReference type="NCBI Taxonomy" id="53435"/>
    <lineage>
        <taxon>Bacteria</taxon>
        <taxon>Pseudomonadati</taxon>
        <taxon>Spirochaetota</taxon>
        <taxon>Spirochaetia</taxon>
        <taxon>Spirochaetales</taxon>
        <taxon>Treponemataceae</taxon>
        <taxon>Treponema</taxon>
    </lineage>
</organism>
<dbReference type="Proteomes" id="UP001321460">
    <property type="component" value="Chromosome"/>
</dbReference>
<keyword evidence="4" id="KW-1185">Reference proteome</keyword>
<gene>
    <name evidence="3" type="ORF">TPLL2_0799</name>
</gene>
<name>A8R0M8_9SPIR</name>
<evidence type="ECO:0000313" key="4">
    <source>
        <dbReference type="Proteomes" id="UP001321460"/>
    </source>
</evidence>
<reference evidence="2" key="1">
    <citation type="journal article" date="2007" name="Infect. Immun.">
        <title>Genome differences between Treponema pallidum subsp. pallidum strain Nichols and T. paraluiscuniculi strain Cuniculi A.</title>
        <authorList>
            <person name="Strouhal M."/>
            <person name="Smajs D."/>
            <person name="Matejkova P."/>
            <person name="Sodergren E."/>
            <person name="Amin A.G."/>
            <person name="Howell J.K."/>
            <person name="Norris S.J."/>
            <person name="Weinstock G.M."/>
        </authorList>
    </citation>
    <scope>NUCLEOTIDE SEQUENCE</scope>
    <source>
        <strain evidence="2">Cuniculi A</strain>
    </source>
</reference>
<dbReference type="EMBL" id="EF419251">
    <property type="protein sequence ID" value="ABS84278.1"/>
    <property type="molecule type" value="Genomic_DNA"/>
</dbReference>
<evidence type="ECO:0000313" key="3">
    <source>
        <dbReference type="EMBL" id="WKC72654.1"/>
    </source>
</evidence>
<dbReference type="OMA" id="KEHPVRY"/>
<dbReference type="AlphaFoldDB" id="A8R0M8"/>
<protein>
    <submittedName>
        <fullName evidence="2">TP0799-like protein</fullName>
    </submittedName>
</protein>
<reference evidence="3 4" key="2">
    <citation type="submission" date="2022-05" db="EMBL/GenBank/DDBJ databases">
        <title>Treponema leporis L2 test.</title>
        <authorList>
            <person name="Cejkova D."/>
        </authorList>
    </citation>
    <scope>NUCLEOTIDE SEQUENCE [LARGE SCALE GENOMIC DNA]</scope>
    <source>
        <strain evidence="3 4">L2</strain>
    </source>
</reference>
<feature type="region of interest" description="Disordered" evidence="1">
    <location>
        <begin position="1"/>
        <end position="50"/>
    </location>
</feature>
<dbReference type="EMBL" id="CP097901">
    <property type="protein sequence ID" value="WKC72654.1"/>
    <property type="molecule type" value="Genomic_DNA"/>
</dbReference>
<evidence type="ECO:0000313" key="2">
    <source>
        <dbReference type="EMBL" id="ABS84278.1"/>
    </source>
</evidence>
<evidence type="ECO:0000256" key="1">
    <source>
        <dbReference type="SAM" id="MobiDB-lite"/>
    </source>
</evidence>
<accession>A8R0M8</accession>
<feature type="compositionally biased region" description="Polar residues" evidence="1">
    <location>
        <begin position="35"/>
        <end position="50"/>
    </location>
</feature>
<sequence length="50" mass="5797">MKTGFWQQVLPKRAGRRKEHPVRYMPHKKEESATGLMNPSLHTSHSAILK</sequence>
<proteinExistence type="predicted"/>